<evidence type="ECO:0000256" key="5">
    <source>
        <dbReference type="HAMAP-Rule" id="MF_00902"/>
    </source>
</evidence>
<evidence type="ECO:0000256" key="7">
    <source>
        <dbReference type="SAM" id="MobiDB-lite"/>
    </source>
</evidence>
<feature type="compositionally biased region" description="Low complexity" evidence="7">
    <location>
        <begin position="290"/>
        <end position="301"/>
    </location>
</feature>
<gene>
    <name evidence="5" type="primary">tatC</name>
    <name evidence="8" type="ORF">HELGO_WM14730</name>
</gene>
<evidence type="ECO:0000313" key="8">
    <source>
        <dbReference type="EMBL" id="CAA6812580.1"/>
    </source>
</evidence>
<feature type="coiled-coil region" evidence="6">
    <location>
        <begin position="245"/>
        <end position="272"/>
    </location>
</feature>
<feature type="region of interest" description="Disordered" evidence="7">
    <location>
        <begin position="290"/>
        <end position="380"/>
    </location>
</feature>
<name>A0A6S6TB13_9GAMM</name>
<dbReference type="EMBL" id="CACVAY010000056">
    <property type="protein sequence ID" value="CAA6812580.1"/>
    <property type="molecule type" value="Genomic_DNA"/>
</dbReference>
<evidence type="ECO:0000256" key="4">
    <source>
        <dbReference type="ARBA" id="ARBA00023136"/>
    </source>
</evidence>
<dbReference type="NCBIfam" id="TIGR00945">
    <property type="entry name" value="tatC"/>
    <property type="match status" value="1"/>
</dbReference>
<keyword evidence="4 5" id="KW-0472">Membrane</keyword>
<keyword evidence="5" id="KW-0811">Translocation</keyword>
<dbReference type="InterPro" id="IPR019820">
    <property type="entry name" value="Sec-indep_translocase_CS"/>
</dbReference>
<feature type="transmembrane region" description="Helical" evidence="5">
    <location>
        <begin position="203"/>
        <end position="219"/>
    </location>
</feature>
<dbReference type="PANTHER" id="PTHR30371:SF0">
    <property type="entry name" value="SEC-INDEPENDENT PROTEIN TRANSLOCASE PROTEIN TATC, CHLOROPLASTIC-RELATED"/>
    <property type="match status" value="1"/>
</dbReference>
<feature type="compositionally biased region" description="Basic and acidic residues" evidence="7">
    <location>
        <begin position="335"/>
        <end position="353"/>
    </location>
</feature>
<keyword evidence="5" id="KW-0653">Protein transport</keyword>
<feature type="transmembrane region" description="Helical" evidence="5">
    <location>
        <begin position="31"/>
        <end position="49"/>
    </location>
</feature>
<evidence type="ECO:0000256" key="2">
    <source>
        <dbReference type="ARBA" id="ARBA00022692"/>
    </source>
</evidence>
<comment type="caution">
    <text evidence="5">Lacks conserved residue(s) required for the propagation of feature annotation.</text>
</comment>
<evidence type="ECO:0000256" key="1">
    <source>
        <dbReference type="ARBA" id="ARBA00004141"/>
    </source>
</evidence>
<dbReference type="Pfam" id="PF00902">
    <property type="entry name" value="TatC"/>
    <property type="match status" value="1"/>
</dbReference>
<reference evidence="8" key="1">
    <citation type="submission" date="2020-01" db="EMBL/GenBank/DDBJ databases">
        <authorList>
            <person name="Meier V. D."/>
            <person name="Meier V D."/>
        </authorList>
    </citation>
    <scope>NUCLEOTIDE SEQUENCE</scope>
    <source>
        <strain evidence="8">HLG_WM_MAG_07</strain>
    </source>
</reference>
<evidence type="ECO:0000256" key="3">
    <source>
        <dbReference type="ARBA" id="ARBA00022989"/>
    </source>
</evidence>
<keyword evidence="3 5" id="KW-1133">Transmembrane helix</keyword>
<dbReference type="AlphaFoldDB" id="A0A6S6TB13"/>
<dbReference type="InterPro" id="IPR002033">
    <property type="entry name" value="TatC"/>
</dbReference>
<feature type="transmembrane region" description="Helical" evidence="5">
    <location>
        <begin position="119"/>
        <end position="143"/>
    </location>
</feature>
<dbReference type="PRINTS" id="PR01840">
    <property type="entry name" value="TATCFAMILY"/>
</dbReference>
<dbReference type="HAMAP" id="MF_00902">
    <property type="entry name" value="TatC"/>
    <property type="match status" value="1"/>
</dbReference>
<comment type="subunit">
    <text evidence="5">The Tat system comprises two distinct complexes: a TatABC complex, containing multiple copies of TatA, TatB and TatC subunits, and a separate TatA complex, containing only TatA subunits. Substrates initially bind to the TatABC complex, which probably triggers association of the separate TatA complex to form the active translocon.</text>
</comment>
<proteinExistence type="inferred from homology"/>
<feature type="transmembrane region" description="Helical" evidence="5">
    <location>
        <begin position="78"/>
        <end position="98"/>
    </location>
</feature>
<sequence length="380" mass="41777">MATNQESQDSSSAAAGGMGFLAHLIELRDRLLRMVLVLGVVFIILFPFAQDLYEWLAAPVLNQTSAGMIATGPIAPVFIPYKVALLAAFLISLPYIFYQMWSFIAPGLYKHEKRLVVPLIVSSVTLFYTGIAFAYYLLLPMIFKVVQAMTPEGVAAMPDISAYLDFVMMIFIAFGFGFEMPIATILIISTGMISAKELGKKRPYVVVGAFVIGMLLTPPDIISQIMLAIPMWLLFELGLFLSRFFKQELKAAGKAREEVDRLERDKMDKEDADAAKLAAGSSVAAATAAAATSSDSSADDAPMWEDDKYTYEDDNDVNLDDEDYVPLTEEEMDAELDRIEAEEAEQDARDRNTSKPSPSADEGNADADSSQNNNKDTKSK</sequence>
<dbReference type="GO" id="GO:0033281">
    <property type="term" value="C:TAT protein transport complex"/>
    <property type="evidence" value="ECO:0007669"/>
    <property type="project" value="UniProtKB-UniRule"/>
</dbReference>
<feature type="transmembrane region" description="Helical" evidence="5">
    <location>
        <begin position="163"/>
        <end position="191"/>
    </location>
</feature>
<accession>A0A6S6TB13</accession>
<protein>
    <recommendedName>
        <fullName evidence="5">Sec-independent protein translocase protein TatC</fullName>
    </recommendedName>
</protein>
<comment type="subcellular location">
    <subcellularLocation>
        <location evidence="5">Cell membrane</location>
        <topology evidence="5">Multi-pass membrane protein</topology>
    </subcellularLocation>
    <subcellularLocation>
        <location evidence="1">Membrane</location>
        <topology evidence="1">Multi-pass membrane protein</topology>
    </subcellularLocation>
</comment>
<dbReference type="GO" id="GO:0009977">
    <property type="term" value="F:proton motive force dependent protein transmembrane transporter activity"/>
    <property type="evidence" value="ECO:0007669"/>
    <property type="project" value="TreeGrafter"/>
</dbReference>
<comment type="function">
    <text evidence="5">Part of the twin-arginine translocation (Tat) system that transports large folded proteins containing a characteristic twin-arginine motif in their signal peptide across membranes. Together with TatB, TatC is part of a receptor directly interacting with Tat signal peptides.</text>
</comment>
<dbReference type="GO" id="GO:0043953">
    <property type="term" value="P:protein transport by the Tat complex"/>
    <property type="evidence" value="ECO:0007669"/>
    <property type="project" value="UniProtKB-UniRule"/>
</dbReference>
<comment type="similarity">
    <text evidence="5">Belongs to the TatC family.</text>
</comment>
<keyword evidence="2 5" id="KW-0812">Transmembrane</keyword>
<keyword evidence="5" id="KW-0813">Transport</keyword>
<evidence type="ECO:0000256" key="6">
    <source>
        <dbReference type="SAM" id="Coils"/>
    </source>
</evidence>
<keyword evidence="5" id="KW-1003">Cell membrane</keyword>
<dbReference type="PROSITE" id="PS01218">
    <property type="entry name" value="TATC"/>
    <property type="match status" value="1"/>
</dbReference>
<dbReference type="PANTHER" id="PTHR30371">
    <property type="entry name" value="SEC-INDEPENDENT PROTEIN TRANSLOCASE PROTEIN TATC"/>
    <property type="match status" value="1"/>
</dbReference>
<keyword evidence="6" id="KW-0175">Coiled coil</keyword>
<feature type="compositionally biased region" description="Acidic residues" evidence="7">
    <location>
        <begin position="312"/>
        <end position="334"/>
    </location>
</feature>
<organism evidence="8">
    <name type="scientific">uncultured Thiotrichaceae bacterium</name>
    <dbReference type="NCBI Taxonomy" id="298394"/>
    <lineage>
        <taxon>Bacteria</taxon>
        <taxon>Pseudomonadati</taxon>
        <taxon>Pseudomonadota</taxon>
        <taxon>Gammaproteobacteria</taxon>
        <taxon>Thiotrichales</taxon>
        <taxon>Thiotrichaceae</taxon>
        <taxon>environmental samples</taxon>
    </lineage>
</organism>
<dbReference type="GO" id="GO:0065002">
    <property type="term" value="P:intracellular protein transmembrane transport"/>
    <property type="evidence" value="ECO:0007669"/>
    <property type="project" value="TreeGrafter"/>
</dbReference>